<dbReference type="PROSITE" id="PS50089">
    <property type="entry name" value="ZF_RING_2"/>
    <property type="match status" value="4"/>
</dbReference>
<feature type="domain" description="B box-type" evidence="6">
    <location>
        <begin position="141"/>
        <end position="177"/>
    </location>
</feature>
<dbReference type="SUPFAM" id="SSF57845">
    <property type="entry name" value="B-box zinc-binding domain"/>
    <property type="match status" value="3"/>
</dbReference>
<dbReference type="SMART" id="SM00184">
    <property type="entry name" value="RING"/>
    <property type="match status" value="4"/>
</dbReference>
<sequence length="620" mass="70800">MAAAQVIEELSCSVCREIYTEPVTLPCGHNFCLRCIERTWEGEKRNFGDNPSCPECRRRYGKRPALNKNMTVCNIAERFHVTDPHHGDIWIPCTYCDPPVAAAESCWYCQVSVCSYHVRLHSKSIVHTLTLPTASFWHSKCSAHSELLRYVCTEDGACVCVSCCLAGEHRGHRVELLNEENMEKYIQVMRYSELKYKENCSVCREIYTEPVTLPCGHSLCLSCIERTWDWQRERKKRCPECGQRYRKEPQLKTNVTLCNSAKPFLLYKKTGTRPMSAVKWDSCLTCSVCREIYTEPVTLPCGHNFCQDCIGRTWKEQREKSRTPSCPECGDRCMIFPGLYKNPSLGHIVQRFTQSDTFLSVFCTYCLHSVVPSAVPATKSCLHCAASLCEDHVTQHSQSPEHELTDPATRCSAHQELLRYFCTEDGARVCVSCCLAGEHRGHRVELLNEATDIRNIQAKLICSVCREIYTEPVTLQCGHNFCLRCIERTWEEQREKREDPSCPECRQTCMRQTEVSKNHSMYNIVQLLVPEQHHGATSCVSKHSKSAEHVSSEPSASQTNCSAHSELLRYLCTEDGARVCVSCCLAGEHRGHRVQMFHQEEIRNGFSKLSLDTDMYEWGL</sequence>
<evidence type="ECO:0000259" key="6">
    <source>
        <dbReference type="PROSITE" id="PS50119"/>
    </source>
</evidence>
<dbReference type="SUPFAM" id="SSF57850">
    <property type="entry name" value="RING/U-box"/>
    <property type="match status" value="4"/>
</dbReference>
<dbReference type="Pfam" id="PF00643">
    <property type="entry name" value="zf-B_box"/>
    <property type="match status" value="3"/>
</dbReference>
<keyword evidence="1" id="KW-0479">Metal-binding</keyword>
<dbReference type="PROSITE" id="PS00518">
    <property type="entry name" value="ZF_RING_1"/>
    <property type="match status" value="4"/>
</dbReference>
<dbReference type="AlphaFoldDB" id="A0A8J0TLR7"/>
<feature type="domain" description="RING-type" evidence="5">
    <location>
        <begin position="286"/>
        <end position="329"/>
    </location>
</feature>
<dbReference type="Proteomes" id="UP000186698">
    <property type="component" value="Chromosome 8L"/>
</dbReference>
<keyword evidence="2 4" id="KW-0863">Zinc-finger</keyword>
<dbReference type="Gene3D" id="4.10.830.40">
    <property type="match status" value="1"/>
</dbReference>
<dbReference type="RefSeq" id="XP_018087038.2">
    <property type="nucleotide sequence ID" value="XM_018231549.2"/>
</dbReference>
<feature type="domain" description="RING-type" evidence="5">
    <location>
        <begin position="200"/>
        <end position="241"/>
    </location>
</feature>
<feature type="domain" description="B box-type" evidence="6">
    <location>
        <begin position="556"/>
        <end position="597"/>
    </location>
</feature>
<dbReference type="SMART" id="SM00336">
    <property type="entry name" value="BBOX"/>
    <property type="match status" value="3"/>
</dbReference>
<feature type="domain" description="B box-type" evidence="6">
    <location>
        <begin position="406"/>
        <end position="447"/>
    </location>
</feature>
<evidence type="ECO:0000313" key="7">
    <source>
        <dbReference type="Proteomes" id="UP000186698"/>
    </source>
</evidence>
<dbReference type="OrthoDB" id="6105938at2759"/>
<feature type="domain" description="RING-type" evidence="5">
    <location>
        <begin position="12"/>
        <end position="57"/>
    </location>
</feature>
<dbReference type="InterPro" id="IPR027370">
    <property type="entry name" value="Znf-RING_euk"/>
</dbReference>
<dbReference type="PANTHER" id="PTHR25465">
    <property type="entry name" value="B-BOX DOMAIN CONTAINING"/>
    <property type="match status" value="1"/>
</dbReference>
<protein>
    <submittedName>
        <fullName evidence="8">Uncharacterized protein LOC108699462</fullName>
    </submittedName>
</protein>
<reference evidence="8" key="1">
    <citation type="submission" date="2025-08" db="UniProtKB">
        <authorList>
            <consortium name="RefSeq"/>
        </authorList>
    </citation>
    <scope>IDENTIFICATION</scope>
    <source>
        <strain evidence="8">J_2021</strain>
        <tissue evidence="8">Erythrocytes</tissue>
    </source>
</reference>
<organism evidence="7 8">
    <name type="scientific">Xenopus laevis</name>
    <name type="common">African clawed frog</name>
    <dbReference type="NCBI Taxonomy" id="8355"/>
    <lineage>
        <taxon>Eukaryota</taxon>
        <taxon>Metazoa</taxon>
        <taxon>Chordata</taxon>
        <taxon>Craniata</taxon>
        <taxon>Vertebrata</taxon>
        <taxon>Euteleostomi</taxon>
        <taxon>Amphibia</taxon>
        <taxon>Batrachia</taxon>
        <taxon>Anura</taxon>
        <taxon>Pipoidea</taxon>
        <taxon>Pipidae</taxon>
        <taxon>Xenopodinae</taxon>
        <taxon>Xenopus</taxon>
        <taxon>Xenopus</taxon>
    </lineage>
</organism>
<evidence type="ECO:0000259" key="5">
    <source>
        <dbReference type="PROSITE" id="PS50089"/>
    </source>
</evidence>
<feature type="domain" description="RING-type" evidence="5">
    <location>
        <begin position="462"/>
        <end position="506"/>
    </location>
</feature>
<keyword evidence="7" id="KW-1185">Reference proteome</keyword>
<name>A0A8J0TLR7_XENLA</name>
<proteinExistence type="predicted"/>
<dbReference type="InterPro" id="IPR017907">
    <property type="entry name" value="Znf_RING_CS"/>
</dbReference>
<dbReference type="InterPro" id="IPR000315">
    <property type="entry name" value="Znf_B-box"/>
</dbReference>
<evidence type="ECO:0000256" key="2">
    <source>
        <dbReference type="ARBA" id="ARBA00022771"/>
    </source>
</evidence>
<dbReference type="GeneID" id="108699462"/>
<dbReference type="InterPro" id="IPR051051">
    <property type="entry name" value="E3_ubiq-ligase_TRIM/RNF"/>
</dbReference>
<dbReference type="Gene3D" id="3.30.40.10">
    <property type="entry name" value="Zinc/RING finger domain, C3HC4 (zinc finger)"/>
    <property type="match status" value="4"/>
</dbReference>
<dbReference type="Gene3D" id="3.30.160.60">
    <property type="entry name" value="Classic Zinc Finger"/>
    <property type="match status" value="3"/>
</dbReference>
<evidence type="ECO:0000256" key="1">
    <source>
        <dbReference type="ARBA" id="ARBA00022723"/>
    </source>
</evidence>
<evidence type="ECO:0000256" key="3">
    <source>
        <dbReference type="ARBA" id="ARBA00022833"/>
    </source>
</evidence>
<dbReference type="PROSITE" id="PS50119">
    <property type="entry name" value="ZF_BBOX"/>
    <property type="match status" value="3"/>
</dbReference>
<dbReference type="KEGG" id="xla:108699462"/>
<evidence type="ECO:0000256" key="4">
    <source>
        <dbReference type="PROSITE-ProRule" id="PRU00024"/>
    </source>
</evidence>
<dbReference type="GO" id="GO:0008270">
    <property type="term" value="F:zinc ion binding"/>
    <property type="evidence" value="ECO:0007669"/>
    <property type="project" value="UniProtKB-KW"/>
</dbReference>
<dbReference type="InterPro" id="IPR001841">
    <property type="entry name" value="Znf_RING"/>
</dbReference>
<keyword evidence="3" id="KW-0862">Zinc</keyword>
<dbReference type="InterPro" id="IPR013083">
    <property type="entry name" value="Znf_RING/FYVE/PHD"/>
</dbReference>
<accession>A0A8J0TLR7</accession>
<dbReference type="Pfam" id="PF13445">
    <property type="entry name" value="zf-RING_UBOX"/>
    <property type="match status" value="4"/>
</dbReference>
<gene>
    <name evidence="8" type="primary">LOC108699462</name>
</gene>
<dbReference type="PANTHER" id="PTHR25465:SF39">
    <property type="entry name" value="E3 UBIQUITIN-PROTEIN LIGASE TRIM47-LIKE"/>
    <property type="match status" value="1"/>
</dbReference>
<evidence type="ECO:0000313" key="8">
    <source>
        <dbReference type="RefSeq" id="XP_018087038.2"/>
    </source>
</evidence>